<protein>
    <submittedName>
        <fullName evidence="2">Uncharacterized protein</fullName>
    </submittedName>
</protein>
<dbReference type="KEGG" id="mbrn:26245838"/>
<name>A0A7D5Z0K8_9HYPO</name>
<reference evidence="2 3" key="1">
    <citation type="submission" date="2020-07" db="EMBL/GenBank/DDBJ databases">
        <title>Telomere length de novo assembly of all 7 chromosomes of the fungus, Metarhizium brunneum, using a novel assembly pipeline.</title>
        <authorList>
            <person name="Saud z."/>
            <person name="Kortsinoglou A."/>
            <person name="Kouvelis V.N."/>
            <person name="Butt T.M."/>
        </authorList>
    </citation>
    <scope>NUCLEOTIDE SEQUENCE [LARGE SCALE GENOMIC DNA]</scope>
    <source>
        <strain evidence="2 3">4556</strain>
    </source>
</reference>
<proteinExistence type="predicted"/>
<keyword evidence="3" id="KW-1185">Reference proteome</keyword>
<gene>
    <name evidence="2" type="ORF">G6M90_00g029680</name>
</gene>
<dbReference type="AlphaFoldDB" id="A0A7D5Z0K8"/>
<dbReference type="EMBL" id="CP058932">
    <property type="protein sequence ID" value="QLI65907.1"/>
    <property type="molecule type" value="Genomic_DNA"/>
</dbReference>
<organism evidence="2 3">
    <name type="scientific">Metarhizium brunneum</name>
    <dbReference type="NCBI Taxonomy" id="500148"/>
    <lineage>
        <taxon>Eukaryota</taxon>
        <taxon>Fungi</taxon>
        <taxon>Dikarya</taxon>
        <taxon>Ascomycota</taxon>
        <taxon>Pezizomycotina</taxon>
        <taxon>Sordariomycetes</taxon>
        <taxon>Hypocreomycetidae</taxon>
        <taxon>Hypocreales</taxon>
        <taxon>Clavicipitaceae</taxon>
        <taxon>Metarhizium</taxon>
    </lineage>
</organism>
<dbReference type="RefSeq" id="XP_065986056.1">
    <property type="nucleotide sequence ID" value="XM_066130036.1"/>
</dbReference>
<dbReference type="OrthoDB" id="5231894at2759"/>
<evidence type="ECO:0000313" key="3">
    <source>
        <dbReference type="Proteomes" id="UP000510686"/>
    </source>
</evidence>
<keyword evidence="1" id="KW-0732">Signal</keyword>
<evidence type="ECO:0000313" key="2">
    <source>
        <dbReference type="EMBL" id="QLI65907.1"/>
    </source>
</evidence>
<feature type="signal peptide" evidence="1">
    <location>
        <begin position="1"/>
        <end position="25"/>
    </location>
</feature>
<dbReference type="Proteomes" id="UP000510686">
    <property type="component" value="Chromosome 1"/>
</dbReference>
<dbReference type="Gene3D" id="2.40.160.20">
    <property type="match status" value="1"/>
</dbReference>
<accession>A0A7D5Z0K8</accession>
<feature type="chain" id="PRO_5028845798" evidence="1">
    <location>
        <begin position="26"/>
        <end position="254"/>
    </location>
</feature>
<dbReference type="GeneID" id="26245838"/>
<sequence length="254" mass="28447">MKLSAIISSLLVCGLGASAVPPTTAFPLKTPSRPLLQWTLPPVIPQMRPAFQAKIDWDLDNNHTIQTPSGLRASWWSREGYLYDTTGRQFGEILRANDDGVVTSGTDPGTKYLELLISYVVKLDDGHWAYVKHTGGAIVRQYQNGIVRVETDSKKYTWLNRVDFIAPGTFNGTEVMTVNHYFPNFEPSVDIPLEPSLVTVVCNRKDVPLNKGWLRVYLDGLDKCDVFDRKLFLAGIIITPPVTGRPFHQIVEMT</sequence>
<evidence type="ECO:0000256" key="1">
    <source>
        <dbReference type="SAM" id="SignalP"/>
    </source>
</evidence>